<protein>
    <submittedName>
        <fullName evidence="10">4-amino-4-deoxy-L-arabinose transferase-like glycosyltransferase</fullName>
    </submittedName>
</protein>
<dbReference type="PANTHER" id="PTHR33908">
    <property type="entry name" value="MANNOSYLTRANSFERASE YKCB-RELATED"/>
    <property type="match status" value="1"/>
</dbReference>
<evidence type="ECO:0000313" key="10">
    <source>
        <dbReference type="EMBL" id="MDQ0435769.1"/>
    </source>
</evidence>
<keyword evidence="2" id="KW-1003">Cell membrane</keyword>
<evidence type="ECO:0000256" key="3">
    <source>
        <dbReference type="ARBA" id="ARBA00022676"/>
    </source>
</evidence>
<feature type="transmembrane region" description="Helical" evidence="8">
    <location>
        <begin position="364"/>
        <end position="385"/>
    </location>
</feature>
<evidence type="ECO:0000256" key="7">
    <source>
        <dbReference type="ARBA" id="ARBA00023136"/>
    </source>
</evidence>
<keyword evidence="5 8" id="KW-0812">Transmembrane</keyword>
<name>A0ABU0H0D7_9HYPH</name>
<feature type="domain" description="Glycosyltransferase RgtA/B/C/D-like" evidence="9">
    <location>
        <begin position="76"/>
        <end position="236"/>
    </location>
</feature>
<accession>A0ABU0H0D7</accession>
<evidence type="ECO:0000256" key="2">
    <source>
        <dbReference type="ARBA" id="ARBA00022475"/>
    </source>
</evidence>
<keyword evidence="6 8" id="KW-1133">Transmembrane helix</keyword>
<comment type="subcellular location">
    <subcellularLocation>
        <location evidence="1">Cell membrane</location>
        <topology evidence="1">Multi-pass membrane protein</topology>
    </subcellularLocation>
</comment>
<feature type="transmembrane region" description="Helical" evidence="8">
    <location>
        <begin position="151"/>
        <end position="168"/>
    </location>
</feature>
<dbReference type="InterPro" id="IPR038731">
    <property type="entry name" value="RgtA/B/C-like"/>
</dbReference>
<keyword evidence="3" id="KW-0328">Glycosyltransferase</keyword>
<keyword evidence="7 8" id="KW-0472">Membrane</keyword>
<feature type="transmembrane region" description="Helical" evidence="8">
    <location>
        <begin position="335"/>
        <end position="352"/>
    </location>
</feature>
<comment type="caution">
    <text evidence="10">The sequence shown here is derived from an EMBL/GenBank/DDBJ whole genome shotgun (WGS) entry which is preliminary data.</text>
</comment>
<dbReference type="PANTHER" id="PTHR33908:SF9">
    <property type="entry name" value="BLL5595 PROTEIN"/>
    <property type="match status" value="1"/>
</dbReference>
<evidence type="ECO:0000256" key="4">
    <source>
        <dbReference type="ARBA" id="ARBA00022679"/>
    </source>
</evidence>
<evidence type="ECO:0000256" key="6">
    <source>
        <dbReference type="ARBA" id="ARBA00022989"/>
    </source>
</evidence>
<evidence type="ECO:0000313" key="11">
    <source>
        <dbReference type="Proteomes" id="UP001241603"/>
    </source>
</evidence>
<sequence length="516" mass="56685">MTVQLDHAPRADLMPTGLGGRLAWYFEHRPLQFFYWVLLGQVLLWTLIPVLLFRSQSLDMIENIAWSRDLQLGYYKHPPLQVWTVELGLRVFGGAVWPLFLLGPAAIAATFIPIFLMGRQIGDERAGLLAVLLFSLVFYANIAAPEFNANIVQLPIWAWAAFVFWRAIERNRMGWWVLLGLLLSLAVYAKYSAAILVLTLIVAGLTQPLGRARLRSAGPYLATAISLLLSAPHFYWLWQSGWLPVTYAVERADELSALGRFMRPIGFTAVQILDHIAALAVLAIGGGAWAGRSTVGAVSFTAEPSIRRYVTVLAVAPIGISALISTVTGEGLRDMWGAPMIVWLSLALLLWIRPVYVQRRLPAMLGAWLALFVATPLALGFASLLGPAIGAAPLRTAWPSPELAQQLTAIWREETGKPLKLVAGDTWESGLVSTYSPDAPSVFVQAIPRINPWVDAERIARDGVLVVWNAALPYPFMPYESLGPFTATGEVTAPFGPASKVPAVHFRWAIRPPQPS</sequence>
<dbReference type="RefSeq" id="WP_266346732.1">
    <property type="nucleotide sequence ID" value="NZ_JAPKNG010000001.1"/>
</dbReference>
<evidence type="ECO:0000256" key="8">
    <source>
        <dbReference type="SAM" id="Phobius"/>
    </source>
</evidence>
<keyword evidence="11" id="KW-1185">Reference proteome</keyword>
<feature type="transmembrane region" description="Helical" evidence="8">
    <location>
        <begin position="217"/>
        <end position="238"/>
    </location>
</feature>
<evidence type="ECO:0000259" key="9">
    <source>
        <dbReference type="Pfam" id="PF13231"/>
    </source>
</evidence>
<dbReference type="InterPro" id="IPR050297">
    <property type="entry name" value="LipidA_mod_glycosyltrf_83"/>
</dbReference>
<dbReference type="Pfam" id="PF13231">
    <property type="entry name" value="PMT_2"/>
    <property type="match status" value="1"/>
</dbReference>
<proteinExistence type="predicted"/>
<feature type="transmembrane region" description="Helical" evidence="8">
    <location>
        <begin position="91"/>
        <end position="114"/>
    </location>
</feature>
<feature type="transmembrane region" description="Helical" evidence="8">
    <location>
        <begin position="174"/>
        <end position="205"/>
    </location>
</feature>
<dbReference type="EMBL" id="JAUSVO010000001">
    <property type="protein sequence ID" value="MDQ0435769.1"/>
    <property type="molecule type" value="Genomic_DNA"/>
</dbReference>
<reference evidence="10 11" key="1">
    <citation type="submission" date="2023-07" db="EMBL/GenBank/DDBJ databases">
        <title>Genomic Encyclopedia of Type Strains, Phase IV (KMG-IV): sequencing the most valuable type-strain genomes for metagenomic binning, comparative biology and taxonomic classification.</title>
        <authorList>
            <person name="Goeker M."/>
        </authorList>
    </citation>
    <scope>NUCLEOTIDE SEQUENCE [LARGE SCALE GENOMIC DNA]</scope>
    <source>
        <strain evidence="10 11">B6-8</strain>
    </source>
</reference>
<organism evidence="10 11">
    <name type="scientific">Kaistia dalseonensis</name>
    <dbReference type="NCBI Taxonomy" id="410840"/>
    <lineage>
        <taxon>Bacteria</taxon>
        <taxon>Pseudomonadati</taxon>
        <taxon>Pseudomonadota</taxon>
        <taxon>Alphaproteobacteria</taxon>
        <taxon>Hyphomicrobiales</taxon>
        <taxon>Kaistiaceae</taxon>
        <taxon>Kaistia</taxon>
    </lineage>
</organism>
<dbReference type="Proteomes" id="UP001241603">
    <property type="component" value="Unassembled WGS sequence"/>
</dbReference>
<feature type="transmembrane region" description="Helical" evidence="8">
    <location>
        <begin position="265"/>
        <end position="289"/>
    </location>
</feature>
<feature type="transmembrane region" description="Helical" evidence="8">
    <location>
        <begin position="33"/>
        <end position="53"/>
    </location>
</feature>
<feature type="transmembrane region" description="Helical" evidence="8">
    <location>
        <begin position="309"/>
        <end position="329"/>
    </location>
</feature>
<evidence type="ECO:0000256" key="5">
    <source>
        <dbReference type="ARBA" id="ARBA00022692"/>
    </source>
</evidence>
<feature type="transmembrane region" description="Helical" evidence="8">
    <location>
        <begin position="126"/>
        <end position="144"/>
    </location>
</feature>
<gene>
    <name evidence="10" type="ORF">QO014_000139</name>
</gene>
<keyword evidence="4" id="KW-0808">Transferase</keyword>
<evidence type="ECO:0000256" key="1">
    <source>
        <dbReference type="ARBA" id="ARBA00004651"/>
    </source>
</evidence>